<comment type="caution">
    <text evidence="8">The sequence shown here is derived from an EMBL/GenBank/DDBJ whole genome shotgun (WGS) entry which is preliminary data.</text>
</comment>
<gene>
    <name evidence="8" type="ORF">QE399_001558</name>
</gene>
<dbReference type="Pfam" id="PF03099">
    <property type="entry name" value="BPL_LplA_LipB"/>
    <property type="match status" value="1"/>
</dbReference>
<evidence type="ECO:0000313" key="8">
    <source>
        <dbReference type="EMBL" id="MDR6213869.1"/>
    </source>
</evidence>
<name>A0ABU1I9G6_9BURK</name>
<dbReference type="Pfam" id="PF02237">
    <property type="entry name" value="BPL_C"/>
    <property type="match status" value="1"/>
</dbReference>
<organism evidence="8 9">
    <name type="scientific">Paracidovorax wautersii</name>
    <dbReference type="NCBI Taxonomy" id="1177982"/>
    <lineage>
        <taxon>Bacteria</taxon>
        <taxon>Pseudomonadati</taxon>
        <taxon>Pseudomonadota</taxon>
        <taxon>Betaproteobacteria</taxon>
        <taxon>Burkholderiales</taxon>
        <taxon>Comamonadaceae</taxon>
        <taxon>Paracidovorax</taxon>
    </lineage>
</organism>
<dbReference type="InterPro" id="IPR045864">
    <property type="entry name" value="aa-tRNA-synth_II/BPL/LPL"/>
</dbReference>
<evidence type="ECO:0000256" key="4">
    <source>
        <dbReference type="ARBA" id="ARBA00047846"/>
    </source>
</evidence>
<keyword evidence="1 8" id="KW-0436">Ligase</keyword>
<protein>
    <recommendedName>
        <fullName evidence="3">biotin--[biotin carboxyl-carrier protein] ligase</fullName>
        <ecNumber evidence="3">6.3.4.15</ecNumber>
    </recommendedName>
</protein>
<evidence type="ECO:0000259" key="7">
    <source>
        <dbReference type="Pfam" id="PF03099"/>
    </source>
</evidence>
<sequence length="280" mass="29328">MTTPVRWPAEAVWEAVAPLLPGFTVEVLPSIDSTNTELMRRARAGRTEPTLLVAEEQTAGRGRLGRPWQSAGDRQGPPPSLMLSLGLPLAPRDWSGLSLAVGVSVAESLQPALPAAGSGTPRIGLKWPNDLWLDGDRKLGGILVETASFVAPQDGHAPVGSAAPRYVVVGIGLNVLPRSGEGMSMPPACLQDVEPGLDAPAALLRIAPPLVAMLQSFAQYGFAPVQARFDRRDVLRGRPVALSDGQAGTAHGVGEDGALLVQTPQGMQAVTSSEISVRPR</sequence>
<dbReference type="CDD" id="cd16442">
    <property type="entry name" value="BPL"/>
    <property type="match status" value="1"/>
</dbReference>
<dbReference type="InterPro" id="IPR003142">
    <property type="entry name" value="BPL_C"/>
</dbReference>
<evidence type="ECO:0000256" key="5">
    <source>
        <dbReference type="SAM" id="MobiDB-lite"/>
    </source>
</evidence>
<dbReference type="NCBIfam" id="TIGR00121">
    <property type="entry name" value="birA_ligase"/>
    <property type="match status" value="1"/>
</dbReference>
<dbReference type="SUPFAM" id="SSF55681">
    <property type="entry name" value="Class II aaRS and biotin synthetases"/>
    <property type="match status" value="1"/>
</dbReference>
<accession>A0ABU1I9G6</accession>
<comment type="catalytic activity">
    <reaction evidence="4">
        <text>biotin + L-lysyl-[protein] + ATP = N(6)-biotinyl-L-lysyl-[protein] + AMP + diphosphate + H(+)</text>
        <dbReference type="Rhea" id="RHEA:11756"/>
        <dbReference type="Rhea" id="RHEA-COMP:9752"/>
        <dbReference type="Rhea" id="RHEA-COMP:10505"/>
        <dbReference type="ChEBI" id="CHEBI:15378"/>
        <dbReference type="ChEBI" id="CHEBI:29969"/>
        <dbReference type="ChEBI" id="CHEBI:30616"/>
        <dbReference type="ChEBI" id="CHEBI:33019"/>
        <dbReference type="ChEBI" id="CHEBI:57586"/>
        <dbReference type="ChEBI" id="CHEBI:83144"/>
        <dbReference type="ChEBI" id="CHEBI:456215"/>
        <dbReference type="EC" id="6.3.4.15"/>
    </reaction>
</comment>
<dbReference type="EMBL" id="JAVIZX010000001">
    <property type="protein sequence ID" value="MDR6213869.1"/>
    <property type="molecule type" value="Genomic_DNA"/>
</dbReference>
<evidence type="ECO:0000313" key="9">
    <source>
        <dbReference type="Proteomes" id="UP001267710"/>
    </source>
</evidence>
<evidence type="ECO:0000256" key="1">
    <source>
        <dbReference type="ARBA" id="ARBA00022598"/>
    </source>
</evidence>
<dbReference type="Proteomes" id="UP001267710">
    <property type="component" value="Unassembled WGS sequence"/>
</dbReference>
<dbReference type="Gene3D" id="2.30.30.100">
    <property type="match status" value="1"/>
</dbReference>
<dbReference type="InterPro" id="IPR004143">
    <property type="entry name" value="BPL_LPL_catalytic"/>
</dbReference>
<keyword evidence="9" id="KW-1185">Reference proteome</keyword>
<evidence type="ECO:0000256" key="2">
    <source>
        <dbReference type="ARBA" id="ARBA00023267"/>
    </source>
</evidence>
<feature type="domain" description="BPL/LPL catalytic" evidence="7">
    <location>
        <begin position="28"/>
        <end position="147"/>
    </location>
</feature>
<reference evidence="8 9" key="1">
    <citation type="submission" date="2023-08" db="EMBL/GenBank/DDBJ databases">
        <title>Functional and genomic diversity of the sorghum phyllosphere microbiome.</title>
        <authorList>
            <person name="Shade A."/>
        </authorList>
    </citation>
    <scope>NUCLEOTIDE SEQUENCE [LARGE SCALE GENOMIC DNA]</scope>
    <source>
        <strain evidence="8 9">SORGH_AS_0335</strain>
    </source>
</reference>
<proteinExistence type="predicted"/>
<feature type="region of interest" description="Disordered" evidence="5">
    <location>
        <begin position="57"/>
        <end position="77"/>
    </location>
</feature>
<keyword evidence="2" id="KW-0092">Biotin</keyword>
<dbReference type="InterPro" id="IPR004408">
    <property type="entry name" value="Biotin_CoA_COase_ligase"/>
</dbReference>
<dbReference type="PANTHER" id="PTHR12835">
    <property type="entry name" value="BIOTIN PROTEIN LIGASE"/>
    <property type="match status" value="1"/>
</dbReference>
<dbReference type="PANTHER" id="PTHR12835:SF5">
    <property type="entry name" value="BIOTIN--PROTEIN LIGASE"/>
    <property type="match status" value="1"/>
</dbReference>
<dbReference type="Gene3D" id="3.30.930.10">
    <property type="entry name" value="Bira Bifunctional Protein, Domain 2"/>
    <property type="match status" value="1"/>
</dbReference>
<feature type="domain" description="Biotin protein ligase C-terminal" evidence="6">
    <location>
        <begin position="243"/>
        <end position="278"/>
    </location>
</feature>
<evidence type="ECO:0000256" key="3">
    <source>
        <dbReference type="ARBA" id="ARBA00024227"/>
    </source>
</evidence>
<dbReference type="RefSeq" id="WP_309827736.1">
    <property type="nucleotide sequence ID" value="NZ_JAVIZX010000001.1"/>
</dbReference>
<dbReference type="GO" id="GO:0004077">
    <property type="term" value="F:biotin--[biotin carboxyl-carrier protein] ligase activity"/>
    <property type="evidence" value="ECO:0007669"/>
    <property type="project" value="UniProtKB-EC"/>
</dbReference>
<evidence type="ECO:0000259" key="6">
    <source>
        <dbReference type="Pfam" id="PF02237"/>
    </source>
</evidence>
<dbReference type="EC" id="6.3.4.15" evidence="3"/>